<comment type="caution">
    <text evidence="5">The sequence shown here is derived from an EMBL/GenBank/DDBJ whole genome shotgun (WGS) entry which is preliminary data.</text>
</comment>
<dbReference type="PANTHER" id="PTHR30290:SF9">
    <property type="entry name" value="OLIGOPEPTIDE-BINDING PROTEIN APPA"/>
    <property type="match status" value="1"/>
</dbReference>
<evidence type="ECO:0000256" key="1">
    <source>
        <dbReference type="ARBA" id="ARBA00005695"/>
    </source>
</evidence>
<dbReference type="InterPro" id="IPR039424">
    <property type="entry name" value="SBP_5"/>
</dbReference>
<sequence>MHPVCSVRPSNLTTWRTRGGPMRIFKSRAVRAITTAVAVGLIATGCSSERDAGESKGGDKDTFVFAGSGDPGSLDPALASDGETFRVTRQAFEALLEHEPGGSKLVGGLAEKWESDPAGKVWTFNLRQGVKFHDGEALNAAAVCANYDYWFNWTGTYQSSAVSYYWQTIMGGFAKNEDPETPKPNYKSCTAKDDNTAVIEVNEPSANLPGGFSLQALAIHSPKALKEYAKQNATAKGDAITYPKYSQEAGTVAGTGPYKITKWNKGNKEVSLEAFDGYWGEKAKVKNLVFRTISTEETRRQALQAGDIDGYDLVAPADVTTLEKEGFEVPTRDVFNIFYVGMSQSANPALKKPEVRQAITHAIDRENLVNTQLPEGGKAATQFMPDTVAGFSDKVKTYPFDTAKAKDLLKQAGEEKLSIEFCYPTEVTRPYMPAPQDMFELMKADLEKAGITVKPKAMKWAPDYLDATEAGSCALHLLGWTGDFNDGYNFIGTWFAGPDKQWGFKDQKVFDAVNAASKVTDPAARTEAYKKANEAIMEYVPGVPISSSPPAIAFAKNVNPPRVSPLTQENFAEVSFK</sequence>
<dbReference type="InterPro" id="IPR000914">
    <property type="entry name" value="SBP_5_dom"/>
</dbReference>
<protein>
    <submittedName>
        <fullName evidence="5">ABC transporter substrate-binding protein</fullName>
    </submittedName>
</protein>
<accession>A0A7J0CXS6</accession>
<dbReference type="Proteomes" id="UP000498740">
    <property type="component" value="Unassembled WGS sequence"/>
</dbReference>
<dbReference type="Gene3D" id="3.40.190.10">
    <property type="entry name" value="Periplasmic binding protein-like II"/>
    <property type="match status" value="1"/>
</dbReference>
<dbReference type="InterPro" id="IPR030678">
    <property type="entry name" value="Peptide/Ni-bd"/>
</dbReference>
<evidence type="ECO:0000256" key="3">
    <source>
        <dbReference type="ARBA" id="ARBA00022729"/>
    </source>
</evidence>
<evidence type="ECO:0000313" key="5">
    <source>
        <dbReference type="EMBL" id="GFN07341.1"/>
    </source>
</evidence>
<dbReference type="CDD" id="cd08493">
    <property type="entry name" value="PBP2_DppA_like"/>
    <property type="match status" value="1"/>
</dbReference>
<dbReference type="PANTHER" id="PTHR30290">
    <property type="entry name" value="PERIPLASMIC BINDING COMPONENT OF ABC TRANSPORTER"/>
    <property type="match status" value="1"/>
</dbReference>
<dbReference type="GO" id="GO:1904680">
    <property type="term" value="F:peptide transmembrane transporter activity"/>
    <property type="evidence" value="ECO:0007669"/>
    <property type="project" value="TreeGrafter"/>
</dbReference>
<reference evidence="5 6" key="1">
    <citation type="submission" date="2020-05" db="EMBL/GenBank/DDBJ databases">
        <title>Whole genome shotgun sequence of Streptomyces microflavus NBRC 13062.</title>
        <authorList>
            <person name="Komaki H."/>
            <person name="Tamura T."/>
        </authorList>
    </citation>
    <scope>NUCLEOTIDE SEQUENCE [LARGE SCALE GENOMIC DNA]</scope>
    <source>
        <strain evidence="5 6">NBRC 13062</strain>
    </source>
</reference>
<dbReference type="GO" id="GO:0042597">
    <property type="term" value="C:periplasmic space"/>
    <property type="evidence" value="ECO:0007669"/>
    <property type="project" value="UniProtKB-ARBA"/>
</dbReference>
<dbReference type="PIRSF" id="PIRSF002741">
    <property type="entry name" value="MppA"/>
    <property type="match status" value="1"/>
</dbReference>
<evidence type="ECO:0000256" key="2">
    <source>
        <dbReference type="ARBA" id="ARBA00022448"/>
    </source>
</evidence>
<dbReference type="GO" id="GO:0043190">
    <property type="term" value="C:ATP-binding cassette (ABC) transporter complex"/>
    <property type="evidence" value="ECO:0007669"/>
    <property type="project" value="InterPro"/>
</dbReference>
<keyword evidence="2" id="KW-0813">Transport</keyword>
<dbReference type="EMBL" id="BLWD01000001">
    <property type="protein sequence ID" value="GFN07341.1"/>
    <property type="molecule type" value="Genomic_DNA"/>
</dbReference>
<comment type="similarity">
    <text evidence="1">Belongs to the bacterial solute-binding protein 5 family.</text>
</comment>
<dbReference type="Pfam" id="PF00496">
    <property type="entry name" value="SBP_bac_5"/>
    <property type="match status" value="1"/>
</dbReference>
<gene>
    <name evidence="5" type="ORF">Smic_58970</name>
</gene>
<organism evidence="5 6">
    <name type="scientific">Streptomyces microflavus</name>
    <name type="common">Streptomyces lipmanii</name>
    <dbReference type="NCBI Taxonomy" id="1919"/>
    <lineage>
        <taxon>Bacteria</taxon>
        <taxon>Bacillati</taxon>
        <taxon>Actinomycetota</taxon>
        <taxon>Actinomycetes</taxon>
        <taxon>Kitasatosporales</taxon>
        <taxon>Streptomycetaceae</taxon>
        <taxon>Streptomyces</taxon>
    </lineage>
</organism>
<evidence type="ECO:0000259" key="4">
    <source>
        <dbReference type="Pfam" id="PF00496"/>
    </source>
</evidence>
<proteinExistence type="inferred from homology"/>
<dbReference type="GO" id="GO:0015833">
    <property type="term" value="P:peptide transport"/>
    <property type="evidence" value="ECO:0007669"/>
    <property type="project" value="TreeGrafter"/>
</dbReference>
<name>A0A7J0CXS6_STRMI</name>
<dbReference type="AlphaFoldDB" id="A0A7J0CXS6"/>
<dbReference type="Gene3D" id="3.10.105.10">
    <property type="entry name" value="Dipeptide-binding Protein, Domain 3"/>
    <property type="match status" value="1"/>
</dbReference>
<feature type="domain" description="Solute-binding protein family 5" evidence="4">
    <location>
        <begin position="104"/>
        <end position="500"/>
    </location>
</feature>
<dbReference type="Gene3D" id="3.90.76.10">
    <property type="entry name" value="Dipeptide-binding Protein, Domain 1"/>
    <property type="match status" value="1"/>
</dbReference>
<keyword evidence="3" id="KW-0732">Signal</keyword>
<evidence type="ECO:0000313" key="6">
    <source>
        <dbReference type="Proteomes" id="UP000498740"/>
    </source>
</evidence>
<dbReference type="SUPFAM" id="SSF53850">
    <property type="entry name" value="Periplasmic binding protein-like II"/>
    <property type="match status" value="1"/>
</dbReference>